<evidence type="ECO:0000256" key="4">
    <source>
        <dbReference type="ARBA" id="ARBA00023136"/>
    </source>
</evidence>
<evidence type="ECO:0000256" key="3">
    <source>
        <dbReference type="ARBA" id="ARBA00022989"/>
    </source>
</evidence>
<evidence type="ECO:0000256" key="1">
    <source>
        <dbReference type="ARBA" id="ARBA00004127"/>
    </source>
</evidence>
<feature type="transmembrane region" description="Helical" evidence="6">
    <location>
        <begin position="336"/>
        <end position="362"/>
    </location>
</feature>
<dbReference type="EMBL" id="BMQA01000124">
    <property type="protein sequence ID" value="GGJ70821.1"/>
    <property type="molecule type" value="Genomic_DNA"/>
</dbReference>
<name>A0A917PCS8_9ACTN</name>
<feature type="region of interest" description="Disordered" evidence="5">
    <location>
        <begin position="1"/>
        <end position="21"/>
    </location>
</feature>
<evidence type="ECO:0000313" key="8">
    <source>
        <dbReference type="EMBL" id="GGJ70821.1"/>
    </source>
</evidence>
<dbReference type="PANTHER" id="PTHR39535">
    <property type="entry name" value="SPORULATION-DELAYING PROTEIN SDPB"/>
    <property type="match status" value="1"/>
</dbReference>
<feature type="transmembrane region" description="Helical" evidence="6">
    <location>
        <begin position="251"/>
        <end position="271"/>
    </location>
</feature>
<evidence type="ECO:0000256" key="6">
    <source>
        <dbReference type="SAM" id="Phobius"/>
    </source>
</evidence>
<dbReference type="RefSeq" id="WP_373297182.1">
    <property type="nucleotide sequence ID" value="NZ_BMQA01000124.1"/>
</dbReference>
<dbReference type="InterPro" id="IPR011020">
    <property type="entry name" value="HTTM-like"/>
</dbReference>
<reference evidence="8" key="1">
    <citation type="journal article" date="2014" name="Int. J. Syst. Evol. Microbiol.">
        <title>Complete genome sequence of Corynebacterium casei LMG S-19264T (=DSM 44701T), isolated from a smear-ripened cheese.</title>
        <authorList>
            <consortium name="US DOE Joint Genome Institute (JGI-PGF)"/>
            <person name="Walter F."/>
            <person name="Albersmeier A."/>
            <person name="Kalinowski J."/>
            <person name="Ruckert C."/>
        </authorList>
    </citation>
    <scope>NUCLEOTIDE SEQUENCE</scope>
    <source>
        <strain evidence="8">JCM 3086</strain>
    </source>
</reference>
<keyword evidence="3 6" id="KW-1133">Transmembrane helix</keyword>
<dbReference type="InterPro" id="IPR052964">
    <property type="entry name" value="Sporulation_signal_mat"/>
</dbReference>
<dbReference type="SMART" id="SM00752">
    <property type="entry name" value="HTTM"/>
    <property type="match status" value="1"/>
</dbReference>
<keyword evidence="4 6" id="KW-0472">Membrane</keyword>
<feature type="transmembrane region" description="Helical" evidence="6">
    <location>
        <begin position="302"/>
        <end position="324"/>
    </location>
</feature>
<protein>
    <submittedName>
        <fullName evidence="8">HTTM domain-containing protein</fullName>
    </submittedName>
</protein>
<dbReference type="AlphaFoldDB" id="A0A917PCS8"/>
<feature type="transmembrane region" description="Helical" evidence="6">
    <location>
        <begin position="187"/>
        <end position="206"/>
    </location>
</feature>
<evidence type="ECO:0000259" key="7">
    <source>
        <dbReference type="SMART" id="SM00752"/>
    </source>
</evidence>
<proteinExistence type="predicted"/>
<comment type="caution">
    <text evidence="8">The sequence shown here is derived from an EMBL/GenBank/DDBJ whole genome shotgun (WGS) entry which is preliminary data.</text>
</comment>
<comment type="subcellular location">
    <subcellularLocation>
        <location evidence="1">Endomembrane system</location>
        <topology evidence="1">Multi-pass membrane protein</topology>
    </subcellularLocation>
</comment>
<feature type="transmembrane region" description="Helical" evidence="6">
    <location>
        <begin position="103"/>
        <end position="123"/>
    </location>
</feature>
<feature type="domain" description="HTTM-like" evidence="7">
    <location>
        <begin position="38"/>
        <end position="373"/>
    </location>
</feature>
<keyword evidence="2 6" id="KW-0812">Transmembrane</keyword>
<feature type="transmembrane region" description="Helical" evidence="6">
    <location>
        <begin position="40"/>
        <end position="62"/>
    </location>
</feature>
<dbReference type="GO" id="GO:0012505">
    <property type="term" value="C:endomembrane system"/>
    <property type="evidence" value="ECO:0007669"/>
    <property type="project" value="UniProtKB-SubCell"/>
</dbReference>
<dbReference type="PANTHER" id="PTHR39535:SF2">
    <property type="entry name" value="HTTM DOMAIN-CONTAINING PROTEIN"/>
    <property type="match status" value="1"/>
</dbReference>
<accession>A0A917PCS8</accession>
<feature type="transmembrane region" description="Helical" evidence="6">
    <location>
        <begin position="212"/>
        <end position="230"/>
    </location>
</feature>
<dbReference type="Proteomes" id="UP000657574">
    <property type="component" value="Unassembled WGS sequence"/>
</dbReference>
<gene>
    <name evidence="8" type="ORF">GCM10010121_096810</name>
</gene>
<evidence type="ECO:0000256" key="5">
    <source>
        <dbReference type="SAM" id="MobiDB-lite"/>
    </source>
</evidence>
<evidence type="ECO:0000313" key="9">
    <source>
        <dbReference type="Proteomes" id="UP000657574"/>
    </source>
</evidence>
<evidence type="ECO:0000256" key="2">
    <source>
        <dbReference type="ARBA" id="ARBA00022692"/>
    </source>
</evidence>
<reference evidence="8" key="2">
    <citation type="submission" date="2020-09" db="EMBL/GenBank/DDBJ databases">
        <authorList>
            <person name="Sun Q."/>
            <person name="Ohkuma M."/>
        </authorList>
    </citation>
    <scope>NUCLEOTIDE SEQUENCE</scope>
    <source>
        <strain evidence="8">JCM 3086</strain>
    </source>
</reference>
<sequence length="420" mass="46588">MTTHSPATPGRASEPSPSARLSRGIGAAVRRGLARITSDVIAPYQSAVIRIGFSLTWLALLLREWVHRNELYGADSPWSWAMAREWNMTNRAFTVLMWHDSRLWFEIVYVAAIAASVMLLLGWRTRTASLLFMIGVLALQNRNLFVGDGGEDVIHVMAIYLVFTRCGRVWSLDARRAAHGRDGGRDVVGIVMWAFFTAVLALVTGLGKLDTGWALLLWGLVFAQLAWWLVRRYGPGEPRTVMEMVGNVVHSGAMFVIAAQVCLIYAVSGWYKVQGSFWQDGTALYYVLHLDDVTPWPALSHAIANSSLIVLLLTYGTVIVEVAFPFTLFNSRVRTIMVAIMMSMHAGIGILLGLPFFALAMITADALFLPTALLRRAGDRVARAVSRRRAVVPTPQVPFRATGREVRLHGRASSLRRPNR</sequence>
<keyword evidence="9" id="KW-1185">Reference proteome</keyword>
<organism evidence="8 9">
    <name type="scientific">Streptomyces brasiliensis</name>
    <dbReference type="NCBI Taxonomy" id="1954"/>
    <lineage>
        <taxon>Bacteria</taxon>
        <taxon>Bacillati</taxon>
        <taxon>Actinomycetota</taxon>
        <taxon>Actinomycetes</taxon>
        <taxon>Kitasatosporales</taxon>
        <taxon>Streptomycetaceae</taxon>
        <taxon>Streptomyces</taxon>
    </lineage>
</organism>